<dbReference type="Proteomes" id="UP000593566">
    <property type="component" value="Unassembled WGS sequence"/>
</dbReference>
<dbReference type="EMBL" id="JACCJB010000007">
    <property type="protein sequence ID" value="KAF6225808.1"/>
    <property type="molecule type" value="Genomic_DNA"/>
</dbReference>
<organism evidence="2 3">
    <name type="scientific">Letharia lupina</name>
    <dbReference type="NCBI Taxonomy" id="560253"/>
    <lineage>
        <taxon>Eukaryota</taxon>
        <taxon>Fungi</taxon>
        <taxon>Dikarya</taxon>
        <taxon>Ascomycota</taxon>
        <taxon>Pezizomycotina</taxon>
        <taxon>Lecanoromycetes</taxon>
        <taxon>OSLEUM clade</taxon>
        <taxon>Lecanoromycetidae</taxon>
        <taxon>Lecanorales</taxon>
        <taxon>Lecanorineae</taxon>
        <taxon>Parmeliaceae</taxon>
        <taxon>Letharia</taxon>
    </lineage>
</organism>
<reference evidence="2 3" key="1">
    <citation type="journal article" date="2020" name="Genomics">
        <title>Complete, high-quality genomes from long-read metagenomic sequencing of two wolf lichen thalli reveals enigmatic genome architecture.</title>
        <authorList>
            <person name="McKenzie S.K."/>
            <person name="Walston R.F."/>
            <person name="Allen J.L."/>
        </authorList>
    </citation>
    <scope>NUCLEOTIDE SEQUENCE [LARGE SCALE GENOMIC DNA]</scope>
    <source>
        <strain evidence="2">WasteWater1</strain>
    </source>
</reference>
<feature type="chain" id="PRO_5034243895" evidence="1">
    <location>
        <begin position="28"/>
        <end position="136"/>
    </location>
</feature>
<feature type="signal peptide" evidence="1">
    <location>
        <begin position="1"/>
        <end position="27"/>
    </location>
</feature>
<evidence type="ECO:0000313" key="3">
    <source>
        <dbReference type="Proteomes" id="UP000593566"/>
    </source>
</evidence>
<dbReference type="AlphaFoldDB" id="A0A8H6CLN4"/>
<proteinExistence type="predicted"/>
<evidence type="ECO:0000313" key="2">
    <source>
        <dbReference type="EMBL" id="KAF6225808.1"/>
    </source>
</evidence>
<keyword evidence="1" id="KW-0732">Signal</keyword>
<dbReference type="GeneID" id="59338205"/>
<gene>
    <name evidence="2" type="ORF">HO133_009810</name>
</gene>
<evidence type="ECO:0000256" key="1">
    <source>
        <dbReference type="SAM" id="SignalP"/>
    </source>
</evidence>
<accession>A0A8H6CLN4</accession>
<comment type="caution">
    <text evidence="2">The sequence shown here is derived from an EMBL/GenBank/DDBJ whole genome shotgun (WGS) entry which is preliminary data.</text>
</comment>
<protein>
    <submittedName>
        <fullName evidence="2">Uncharacterized protein</fullName>
    </submittedName>
</protein>
<name>A0A8H6CLN4_9LECA</name>
<dbReference type="RefSeq" id="XP_037154517.1">
    <property type="nucleotide sequence ID" value="XM_037300669.1"/>
</dbReference>
<sequence>MAPPITPPAASILPAPLLLFDEAVVLALVIVAVPVEEVAAADEVLEAMACTSEGMRVPQVLQASEPGLAIRHWAKVASQMKLGRVPWYAAMFEGPVPLAQWEDEKVGEGVGDNDGDGGGDAAAGKSLVWDLRQCKS</sequence>
<keyword evidence="3" id="KW-1185">Reference proteome</keyword>